<name>A0A317ZK88_9BACT</name>
<evidence type="ECO:0000313" key="2">
    <source>
        <dbReference type="EMBL" id="PXA05432.1"/>
    </source>
</evidence>
<evidence type="ECO:0000313" key="3">
    <source>
        <dbReference type="Proteomes" id="UP000247099"/>
    </source>
</evidence>
<organism evidence="2 3">
    <name type="scientific">Coraliomargarita sinensis</name>
    <dbReference type="NCBI Taxonomy" id="2174842"/>
    <lineage>
        <taxon>Bacteria</taxon>
        <taxon>Pseudomonadati</taxon>
        <taxon>Verrucomicrobiota</taxon>
        <taxon>Opitutia</taxon>
        <taxon>Puniceicoccales</taxon>
        <taxon>Coraliomargaritaceae</taxon>
        <taxon>Coraliomargarita</taxon>
    </lineage>
</organism>
<dbReference type="EMBL" id="QHJQ01000001">
    <property type="protein sequence ID" value="PXA05432.1"/>
    <property type="molecule type" value="Genomic_DNA"/>
</dbReference>
<dbReference type="RefSeq" id="WP_110129512.1">
    <property type="nucleotide sequence ID" value="NZ_QHJQ01000001.1"/>
</dbReference>
<proteinExistence type="predicted"/>
<keyword evidence="1" id="KW-0732">Signal</keyword>
<dbReference type="Proteomes" id="UP000247099">
    <property type="component" value="Unassembled WGS sequence"/>
</dbReference>
<keyword evidence="3" id="KW-1185">Reference proteome</keyword>
<sequence>MKNSIALASAFLAASSASTAEIVINDWLSFEGFVDMSYVHYEGDVDATLDGTDAELTESGNSYQVDQVEISWLFDFDPVTAQIDLQYEDLPGDSTAVEQAFATYHFDNGGAITAGRYASMLGFEAFEPTGLYQYSTAYGLPATAGELTGLIPGPIDTFLGPLTATAFPIGARYSQGVKYTYDGDDTFFGISIQDGINLYSDRLGGDPNGFDNGGYGVEVAGSYYMDNGLSFFLGGAYEDGDGIAVGGTPVTGDTESIILNSYVTFETGAWLFAFELFYGENELEDIVIAPGSSAETESFGGLLMANFAYSDKASVTGRLSYTDFDIEGSTTVPTPINGSADAEMLKLTLAHSYAFTDNLLLVTEVSYSDIDADGSASDGIDTLSADADFDELLGAVELIFSF</sequence>
<dbReference type="InParanoid" id="A0A317ZK88"/>
<gene>
    <name evidence="2" type="ORF">DDZ13_00765</name>
</gene>
<feature type="signal peptide" evidence="1">
    <location>
        <begin position="1"/>
        <end position="20"/>
    </location>
</feature>
<dbReference type="OrthoDB" id="191787at2"/>
<feature type="chain" id="PRO_5016318446" description="Porin" evidence="1">
    <location>
        <begin position="21"/>
        <end position="402"/>
    </location>
</feature>
<reference evidence="2 3" key="1">
    <citation type="submission" date="2018-05" db="EMBL/GenBank/DDBJ databases">
        <title>Coraliomargarita sinensis sp. nov., isolated from a marine solar saltern.</title>
        <authorList>
            <person name="Zhou L.Y."/>
        </authorList>
    </citation>
    <scope>NUCLEOTIDE SEQUENCE [LARGE SCALE GENOMIC DNA]</scope>
    <source>
        <strain evidence="2 3">WN38</strain>
    </source>
</reference>
<dbReference type="AlphaFoldDB" id="A0A317ZK88"/>
<dbReference type="InterPro" id="IPR011486">
    <property type="entry name" value="BBP2"/>
</dbReference>
<protein>
    <recommendedName>
        <fullName evidence="4">Porin</fullName>
    </recommendedName>
</protein>
<comment type="caution">
    <text evidence="2">The sequence shown here is derived from an EMBL/GenBank/DDBJ whole genome shotgun (WGS) entry which is preliminary data.</text>
</comment>
<dbReference type="SUPFAM" id="SSF56935">
    <property type="entry name" value="Porins"/>
    <property type="match status" value="1"/>
</dbReference>
<accession>A0A317ZK88</accession>
<evidence type="ECO:0008006" key="4">
    <source>
        <dbReference type="Google" id="ProtNLM"/>
    </source>
</evidence>
<dbReference type="Pfam" id="PF07642">
    <property type="entry name" value="BBP2"/>
    <property type="match status" value="1"/>
</dbReference>
<evidence type="ECO:0000256" key="1">
    <source>
        <dbReference type="SAM" id="SignalP"/>
    </source>
</evidence>